<keyword evidence="1" id="KW-0479">Metal-binding</keyword>
<proteinExistence type="inferred from homology"/>
<accession>A0A520KV78</accession>
<dbReference type="GO" id="GO:0046872">
    <property type="term" value="F:metal ion binding"/>
    <property type="evidence" value="ECO:0007669"/>
    <property type="project" value="UniProtKB-KW"/>
</dbReference>
<organism evidence="4 5">
    <name type="scientific">Candidatus Methanolliviera hydrocarbonicum</name>
    <dbReference type="NCBI Taxonomy" id="2491085"/>
    <lineage>
        <taxon>Archaea</taxon>
        <taxon>Methanobacteriati</taxon>
        <taxon>Methanobacteriota</taxon>
        <taxon>Candidatus Methanoliparia</taxon>
        <taxon>Candidatus Methanoliparales</taxon>
        <taxon>Candidatus Methanollivieraceae</taxon>
        <taxon>Candidatus Methanolliviera</taxon>
    </lineage>
</organism>
<dbReference type="SUPFAM" id="SSF48576">
    <property type="entry name" value="Terpenoid synthases"/>
    <property type="match status" value="1"/>
</dbReference>
<protein>
    <recommendedName>
        <fullName evidence="6">Polyprenyl synthetase family protein</fullName>
    </recommendedName>
</protein>
<name>A0A520KV78_9EURY</name>
<comment type="caution">
    <text evidence="4">The sequence shown here is derived from an EMBL/GenBank/DDBJ whole genome shotgun (WGS) entry which is preliminary data.</text>
</comment>
<evidence type="ECO:0000256" key="1">
    <source>
        <dbReference type="ARBA" id="ARBA00022723"/>
    </source>
</evidence>
<comment type="similarity">
    <text evidence="3">Belongs to the FPP/GGPP synthase family.</text>
</comment>
<keyword evidence="2" id="KW-0460">Magnesium</keyword>
<keyword evidence="3" id="KW-0808">Transferase</keyword>
<dbReference type="EMBL" id="RXIL01000130">
    <property type="protein sequence ID" value="RZN67755.1"/>
    <property type="molecule type" value="Genomic_DNA"/>
</dbReference>
<dbReference type="InterPro" id="IPR008949">
    <property type="entry name" value="Isoprenoid_synthase_dom_sf"/>
</dbReference>
<evidence type="ECO:0008006" key="6">
    <source>
        <dbReference type="Google" id="ProtNLM"/>
    </source>
</evidence>
<dbReference type="CDD" id="cd00867">
    <property type="entry name" value="Trans_IPPS"/>
    <property type="match status" value="1"/>
</dbReference>
<dbReference type="InterPro" id="IPR000092">
    <property type="entry name" value="Polyprenyl_synt"/>
</dbReference>
<dbReference type="GO" id="GO:0004659">
    <property type="term" value="F:prenyltransferase activity"/>
    <property type="evidence" value="ECO:0007669"/>
    <property type="project" value="InterPro"/>
</dbReference>
<sequence length="350" mass="39762">MDIEKFVDDVTIRVNSMVKEVISQKNFAYQKLLEESSKIFKRRWDAALEICGFMGLDSDEKMAYDVAVASCLITQAMFVLDDVIDKTEEREGRSAIWAKYGVNETLIATHTLVDMYMEQLVHVGLDRDALSSALTRLDILLRGEHRDIIRNKRNVLTEEEYWKLCSEKAGAITETHTELAAKAAHAGPEREKIISRCGELVGILSQVIDDLLDLEEDISEGKTSLPVILLEERGGRVTEDRLWEDLKELGVLESVKQQISLLAQEGVGLTYKLEDNEYTEMLRDVFALWDKFYSTLLEREDAGMALKALGVIGIEKSFELMFIETKPYMGRGEINKIIDDVCIINPITLR</sequence>
<dbReference type="PANTHER" id="PTHR12001:SF44">
    <property type="entry name" value="GERANYLGERANYL PYROPHOSPHATE SYNTHASE"/>
    <property type="match status" value="1"/>
</dbReference>
<gene>
    <name evidence="4" type="ORF">EF807_07145</name>
</gene>
<evidence type="ECO:0000313" key="4">
    <source>
        <dbReference type="EMBL" id="RZN67755.1"/>
    </source>
</evidence>
<reference evidence="4 5" key="1">
    <citation type="journal article" date="2019" name="Nat. Microbiol.">
        <title>Wide diversity of methane and short-chain alkane metabolisms in uncultured archaea.</title>
        <authorList>
            <person name="Borrel G."/>
            <person name="Adam P.S."/>
            <person name="McKay L.J."/>
            <person name="Chen L.X."/>
            <person name="Sierra-Garcia I.N."/>
            <person name="Sieber C.M."/>
            <person name="Letourneur Q."/>
            <person name="Ghozlane A."/>
            <person name="Andersen G.L."/>
            <person name="Li W.J."/>
            <person name="Hallam S.J."/>
            <person name="Muyzer G."/>
            <person name="de Oliveira V.M."/>
            <person name="Inskeep W.P."/>
            <person name="Banfield J.F."/>
            <person name="Gribaldo S."/>
        </authorList>
    </citation>
    <scope>NUCLEOTIDE SEQUENCE [LARGE SCALE GENOMIC DNA]</scope>
    <source>
        <strain evidence="4">NM1b</strain>
    </source>
</reference>
<evidence type="ECO:0000256" key="2">
    <source>
        <dbReference type="ARBA" id="ARBA00022842"/>
    </source>
</evidence>
<evidence type="ECO:0000313" key="5">
    <source>
        <dbReference type="Proteomes" id="UP000320766"/>
    </source>
</evidence>
<dbReference type="GO" id="GO:0008299">
    <property type="term" value="P:isoprenoid biosynthetic process"/>
    <property type="evidence" value="ECO:0007669"/>
    <property type="project" value="InterPro"/>
</dbReference>
<dbReference type="PANTHER" id="PTHR12001">
    <property type="entry name" value="GERANYLGERANYL PYROPHOSPHATE SYNTHASE"/>
    <property type="match status" value="1"/>
</dbReference>
<dbReference type="AlphaFoldDB" id="A0A520KV78"/>
<dbReference type="Pfam" id="PF00348">
    <property type="entry name" value="polyprenyl_synt"/>
    <property type="match status" value="1"/>
</dbReference>
<dbReference type="Gene3D" id="1.10.600.10">
    <property type="entry name" value="Farnesyl Diphosphate Synthase"/>
    <property type="match status" value="1"/>
</dbReference>
<dbReference type="Proteomes" id="UP000320766">
    <property type="component" value="Unassembled WGS sequence"/>
</dbReference>
<evidence type="ECO:0000256" key="3">
    <source>
        <dbReference type="RuleBase" id="RU004466"/>
    </source>
</evidence>